<dbReference type="PATRIC" id="fig|652.5.peg.1286"/>
<evidence type="ECO:0000256" key="2">
    <source>
        <dbReference type="SAM" id="SignalP"/>
    </source>
</evidence>
<name>A0A0S2SK14_9GAMM</name>
<accession>A0A0S2SK14</accession>
<dbReference type="GO" id="GO:0008233">
    <property type="term" value="F:peptidase activity"/>
    <property type="evidence" value="ECO:0007669"/>
    <property type="project" value="UniProtKB-KW"/>
</dbReference>
<reference evidence="5" key="1">
    <citation type="submission" date="2015-10" db="EMBL/GenBank/DDBJ databases">
        <title>Complete Genome Sequence of Aeromonas schubertii strain WL1483.</title>
        <authorList>
            <person name="Liu L."/>
        </authorList>
    </citation>
    <scope>NUCLEOTIDE SEQUENCE [LARGE SCALE GENOMIC DNA]</scope>
    <source>
        <strain evidence="5">WL1483</strain>
    </source>
</reference>
<organism evidence="4 5">
    <name type="scientific">Aeromonas schubertii</name>
    <dbReference type="NCBI Taxonomy" id="652"/>
    <lineage>
        <taxon>Bacteria</taxon>
        <taxon>Pseudomonadati</taxon>
        <taxon>Pseudomonadota</taxon>
        <taxon>Gammaproteobacteria</taxon>
        <taxon>Aeromonadales</taxon>
        <taxon>Aeromonadaceae</taxon>
        <taxon>Aeromonas</taxon>
    </lineage>
</organism>
<proteinExistence type="predicted"/>
<protein>
    <submittedName>
        <fullName evidence="4">ATP-dependent Zn protease</fullName>
    </submittedName>
</protein>
<feature type="signal peptide" evidence="2">
    <location>
        <begin position="1"/>
        <end position="24"/>
    </location>
</feature>
<dbReference type="GO" id="GO:0006508">
    <property type="term" value="P:proteolysis"/>
    <property type="evidence" value="ECO:0007669"/>
    <property type="project" value="UniProtKB-KW"/>
</dbReference>
<feature type="coiled-coil region" evidence="1">
    <location>
        <begin position="47"/>
        <end position="89"/>
    </location>
</feature>
<dbReference type="InterPro" id="IPR021109">
    <property type="entry name" value="Peptidase_aspartic_dom_sf"/>
</dbReference>
<dbReference type="Pfam" id="PF05618">
    <property type="entry name" value="Zn_protease"/>
    <property type="match status" value="1"/>
</dbReference>
<dbReference type="InterPro" id="IPR008503">
    <property type="entry name" value="Asp_endopeptidase"/>
</dbReference>
<dbReference type="AlphaFoldDB" id="A0A0S2SK14"/>
<feature type="domain" description="Retropepsin-like aspartic endopeptidase" evidence="3">
    <location>
        <begin position="123"/>
        <end position="257"/>
    </location>
</feature>
<dbReference type="PANTHER" id="PTHR38037:SF2">
    <property type="entry name" value="ATP-DEPENDENT ZINC PROTEASE DOMAIN-CONTAINING PROTEIN-RELATED"/>
    <property type="match status" value="1"/>
</dbReference>
<dbReference type="SUPFAM" id="SSF50630">
    <property type="entry name" value="Acid proteases"/>
    <property type="match status" value="1"/>
</dbReference>
<keyword evidence="4" id="KW-0378">Hydrolase</keyword>
<dbReference type="Gene3D" id="2.40.70.10">
    <property type="entry name" value="Acid Proteases"/>
    <property type="match status" value="1"/>
</dbReference>
<dbReference type="KEGG" id="asr:WL1483_2644"/>
<dbReference type="PANTHER" id="PTHR38037">
    <property type="entry name" value="ZN_PROTEASE DOMAIN-CONTAINING PROTEIN"/>
    <property type="match status" value="1"/>
</dbReference>
<sequence length="263" mass="29473">MKHMNSTIKGMTLLSLFTLGGCVAMEKAPQTPPATLAEIKSELSLSEQRLQSNLMQQQKQLIQQQSDLIAQLTSDLKRMKQTVSKVDDKLDNLPGTEPKPVVIPTAKCPAPAQGHTLDGKLLVGEAEWLWVDAANDAFQARVDTGATTSSISAQDITIFERNGKNWVRFYLSHQEMDDRIQIEAPLVRHVRVRQASADELDRRPVVRLAVRLGDMTEKAEFTLKDRSDMAFPVLLGREYLKDIAVVDVAREYIQPKPQLKDVK</sequence>
<reference evidence="4 5" key="2">
    <citation type="journal article" date="2016" name="Genome Announc.">
        <title>Complete Genome Sequence of the Highly Virulent Aeromonas schubertii Strain WL1483, Isolated from Diseased Snakehead Fish (Channa argus) in China.</title>
        <authorList>
            <person name="Liu L."/>
            <person name="Li N."/>
            <person name="Zhang D."/>
            <person name="Fu X."/>
            <person name="Shi C."/>
            <person name="Lin Q."/>
            <person name="Hao G."/>
        </authorList>
    </citation>
    <scope>NUCLEOTIDE SEQUENCE [LARGE SCALE GENOMIC DNA]</scope>
    <source>
        <strain evidence="4 5">WL1483</strain>
    </source>
</reference>
<dbReference type="PROSITE" id="PS51257">
    <property type="entry name" value="PROKAR_LIPOPROTEIN"/>
    <property type="match status" value="1"/>
</dbReference>
<feature type="chain" id="PRO_5015044378" evidence="2">
    <location>
        <begin position="25"/>
        <end position="263"/>
    </location>
</feature>
<keyword evidence="1" id="KW-0175">Coiled coil</keyword>
<dbReference type="EMBL" id="CP013067">
    <property type="protein sequence ID" value="ALP42063.1"/>
    <property type="molecule type" value="Genomic_DNA"/>
</dbReference>
<keyword evidence="4" id="KW-0645">Protease</keyword>
<evidence type="ECO:0000256" key="1">
    <source>
        <dbReference type="SAM" id="Coils"/>
    </source>
</evidence>
<evidence type="ECO:0000259" key="3">
    <source>
        <dbReference type="Pfam" id="PF05618"/>
    </source>
</evidence>
<dbReference type="Proteomes" id="UP000058114">
    <property type="component" value="Chromosome"/>
</dbReference>
<evidence type="ECO:0000313" key="4">
    <source>
        <dbReference type="EMBL" id="ALP42063.1"/>
    </source>
</evidence>
<gene>
    <name evidence="4" type="ORF">WL1483_2644</name>
</gene>
<dbReference type="STRING" id="652.WL1483_2644"/>
<keyword evidence="2" id="KW-0732">Signal</keyword>
<evidence type="ECO:0000313" key="5">
    <source>
        <dbReference type="Proteomes" id="UP000058114"/>
    </source>
</evidence>